<organism evidence="3 4">
    <name type="scientific">Clonostachys rhizophaga</name>
    <dbReference type="NCBI Taxonomy" id="160324"/>
    <lineage>
        <taxon>Eukaryota</taxon>
        <taxon>Fungi</taxon>
        <taxon>Dikarya</taxon>
        <taxon>Ascomycota</taxon>
        <taxon>Pezizomycotina</taxon>
        <taxon>Sordariomycetes</taxon>
        <taxon>Hypocreomycetidae</taxon>
        <taxon>Hypocreales</taxon>
        <taxon>Bionectriaceae</taxon>
        <taxon>Clonostachys</taxon>
    </lineage>
</organism>
<name>A0A9N9YCC8_9HYPO</name>
<feature type="compositionally biased region" description="Basic and acidic residues" evidence="1">
    <location>
        <begin position="136"/>
        <end position="145"/>
    </location>
</feature>
<dbReference type="GO" id="GO:0032543">
    <property type="term" value="P:mitochondrial translation"/>
    <property type="evidence" value="ECO:0007669"/>
    <property type="project" value="InterPro"/>
</dbReference>
<sequence>MASAANAARLNILSCRQVSRLPRVARAQLIATPTTGFRRTFTSTTARRAEEPPASTPDTDAAAAAAAAAANAVDPNFADLKAGNIEKLQGSRILDYAAKENGYLDFEEFVSTHHKVGADAPSSIPKVRAFEQTLKEIEEGPRAEKSSFWYDEDDPETNTNEHDEFDEDDITEMAHSKLEEVREMRHYQRLAIWELPLLSKLAKPFEPPTEKQVLRWRYTTYMGDTHPAEKKVVVQFAPDDLGLTPVQAEKLKKLAGPRYNPETEFVKISCESYTHPAQNKRYLSNLVDDLIAAAKDPKDTFEDIPLDTRHHKIQEKPKFPKEWLITEDRQKFLEEDRRRVGLEEYQAIQAGELVDGKQAINNYLVKKMEDEQRKLEEVVEVPKGGAAKPSTWASKSGKARR</sequence>
<dbReference type="OrthoDB" id="283424at2759"/>
<dbReference type="Proteomes" id="UP000696573">
    <property type="component" value="Unassembled WGS sequence"/>
</dbReference>
<evidence type="ECO:0000259" key="2">
    <source>
        <dbReference type="Pfam" id="PF10213"/>
    </source>
</evidence>
<gene>
    <name evidence="3" type="ORF">CRHIZ90672A_00013461</name>
</gene>
<feature type="region of interest" description="Disordered" evidence="1">
    <location>
        <begin position="136"/>
        <end position="167"/>
    </location>
</feature>
<evidence type="ECO:0000256" key="1">
    <source>
        <dbReference type="SAM" id="MobiDB-lite"/>
    </source>
</evidence>
<feature type="region of interest" description="Disordered" evidence="1">
    <location>
        <begin position="380"/>
        <end position="401"/>
    </location>
</feature>
<dbReference type="GO" id="GO:0005763">
    <property type="term" value="C:mitochondrial small ribosomal subunit"/>
    <property type="evidence" value="ECO:0007669"/>
    <property type="project" value="TreeGrafter"/>
</dbReference>
<feature type="domain" description="Small ribosomal subunit protein mS35 mitochondrial conserved" evidence="2">
    <location>
        <begin position="204"/>
        <end position="323"/>
    </location>
</feature>
<protein>
    <recommendedName>
        <fullName evidence="2">Small ribosomal subunit protein mS35 mitochondrial conserved domain-containing protein</fullName>
    </recommendedName>
</protein>
<proteinExistence type="predicted"/>
<reference evidence="3" key="1">
    <citation type="submission" date="2021-10" db="EMBL/GenBank/DDBJ databases">
        <authorList>
            <person name="Piombo E."/>
        </authorList>
    </citation>
    <scope>NUCLEOTIDE SEQUENCE</scope>
</reference>
<dbReference type="PANTHER" id="PTHR13490:SF0">
    <property type="entry name" value="SMALL RIBOSOMAL SUBUNIT PROTEIN MS35"/>
    <property type="match status" value="1"/>
</dbReference>
<evidence type="ECO:0000313" key="4">
    <source>
        <dbReference type="Proteomes" id="UP000696573"/>
    </source>
</evidence>
<dbReference type="PANTHER" id="PTHR13490">
    <property type="entry name" value="MITOCHONDRIAL 28S RIBOSOMAL PROTEIN S28"/>
    <property type="match status" value="1"/>
</dbReference>
<dbReference type="AlphaFoldDB" id="A0A9N9YCC8"/>
<dbReference type="GO" id="GO:0003735">
    <property type="term" value="F:structural constituent of ribosome"/>
    <property type="evidence" value="ECO:0007669"/>
    <property type="project" value="InterPro"/>
</dbReference>
<accession>A0A9N9YCC8</accession>
<dbReference type="InterPro" id="IPR019349">
    <property type="entry name" value="Ribosomal_mS35_mit"/>
</dbReference>
<evidence type="ECO:0000313" key="3">
    <source>
        <dbReference type="EMBL" id="CAH0016027.1"/>
    </source>
</evidence>
<dbReference type="EMBL" id="CABFNQ020000459">
    <property type="protein sequence ID" value="CAH0016027.1"/>
    <property type="molecule type" value="Genomic_DNA"/>
</dbReference>
<dbReference type="Pfam" id="PF10213">
    <property type="entry name" value="MRP-S28"/>
    <property type="match status" value="1"/>
</dbReference>
<dbReference type="InterPro" id="IPR039848">
    <property type="entry name" value="Ribosomal_mS35_mt"/>
</dbReference>
<keyword evidence="4" id="KW-1185">Reference proteome</keyword>
<comment type="caution">
    <text evidence="3">The sequence shown here is derived from an EMBL/GenBank/DDBJ whole genome shotgun (WGS) entry which is preliminary data.</text>
</comment>